<gene>
    <name evidence="2" type="ORF">BSU04_17575</name>
</gene>
<dbReference type="RefSeq" id="WP_089161637.1">
    <property type="nucleotide sequence ID" value="NZ_MTHB01000109.1"/>
</dbReference>
<reference evidence="3" key="1">
    <citation type="submission" date="2017-01" db="EMBL/GenBank/DDBJ databases">
        <title>Genome Analysis of Deinococcus marmoris KOPRI26562.</title>
        <authorList>
            <person name="Kim J.H."/>
            <person name="Oh H.-M."/>
        </authorList>
    </citation>
    <scope>NUCLEOTIDE SEQUENCE [LARGE SCALE GENOMIC DNA]</scope>
    <source>
        <strain evidence="3">PAMC 26633</strain>
    </source>
</reference>
<dbReference type="InterPro" id="IPR050312">
    <property type="entry name" value="IolE/XylAMocC-like"/>
</dbReference>
<keyword evidence="2" id="KW-0413">Isomerase</keyword>
<feature type="domain" description="Xylose isomerase-like TIM barrel" evidence="1">
    <location>
        <begin position="22"/>
        <end position="250"/>
    </location>
</feature>
<sequence length="268" mass="28562">MTRRFALAALTAIDLTPPQLVSAAARSGYDAVGLRLNPFRAGELQHPMFNNSPMLRETEARLHDTGLWVLDIEVMRLSAGQDVQALLPVLETGHRLGAKYALTLIDIADLSLAAAKFAELCALAAPLGITCVLEFAVWLGVGSIQAASVVIQQARRVNGALLLDPFHLFRSGGQVADISAVNPHLIHYAQFCDASATAPVTTAAISDEARFDRCLPGEGGLPLPAFVAALPQDVPLSLEVPNRQLAATVGLDERLRRTLAAARKIIHG</sequence>
<accession>A0A226X1M4</accession>
<evidence type="ECO:0000313" key="2">
    <source>
        <dbReference type="EMBL" id="OXC77345.1"/>
    </source>
</evidence>
<dbReference type="OrthoDB" id="9072761at2"/>
<evidence type="ECO:0000313" key="3">
    <source>
        <dbReference type="Proteomes" id="UP000214720"/>
    </source>
</evidence>
<dbReference type="Proteomes" id="UP000214720">
    <property type="component" value="Unassembled WGS sequence"/>
</dbReference>
<comment type="caution">
    <text evidence="2">The sequence shown here is derived from an EMBL/GenBank/DDBJ whole genome shotgun (WGS) entry which is preliminary data.</text>
</comment>
<dbReference type="PANTHER" id="PTHR12110">
    <property type="entry name" value="HYDROXYPYRUVATE ISOMERASE"/>
    <property type="match status" value="1"/>
</dbReference>
<dbReference type="InterPro" id="IPR036237">
    <property type="entry name" value="Xyl_isomerase-like_sf"/>
</dbReference>
<protein>
    <submittedName>
        <fullName evidence="2">Xylose isomerase domain protein TIM barrel</fullName>
    </submittedName>
</protein>
<dbReference type="GO" id="GO:0016853">
    <property type="term" value="F:isomerase activity"/>
    <property type="evidence" value="ECO:0007669"/>
    <property type="project" value="UniProtKB-KW"/>
</dbReference>
<dbReference type="EMBL" id="MTHB01000109">
    <property type="protein sequence ID" value="OXC77345.1"/>
    <property type="molecule type" value="Genomic_DNA"/>
</dbReference>
<proteinExistence type="predicted"/>
<evidence type="ECO:0000259" key="1">
    <source>
        <dbReference type="Pfam" id="PF01261"/>
    </source>
</evidence>
<dbReference type="Pfam" id="PF01261">
    <property type="entry name" value="AP_endonuc_2"/>
    <property type="match status" value="1"/>
</dbReference>
<dbReference type="InterPro" id="IPR013022">
    <property type="entry name" value="Xyl_isomerase-like_TIM-brl"/>
</dbReference>
<name>A0A226X1M4_CABSO</name>
<dbReference type="Gene3D" id="3.20.20.150">
    <property type="entry name" value="Divalent-metal-dependent TIM barrel enzymes"/>
    <property type="match status" value="1"/>
</dbReference>
<dbReference type="AlphaFoldDB" id="A0A226X1M4"/>
<organism evidence="2 3">
    <name type="scientific">Caballeronia sordidicola</name>
    <name type="common">Burkholderia sordidicola</name>
    <dbReference type="NCBI Taxonomy" id="196367"/>
    <lineage>
        <taxon>Bacteria</taxon>
        <taxon>Pseudomonadati</taxon>
        <taxon>Pseudomonadota</taxon>
        <taxon>Betaproteobacteria</taxon>
        <taxon>Burkholderiales</taxon>
        <taxon>Burkholderiaceae</taxon>
        <taxon>Caballeronia</taxon>
    </lineage>
</organism>
<dbReference type="SUPFAM" id="SSF51658">
    <property type="entry name" value="Xylose isomerase-like"/>
    <property type="match status" value="1"/>
</dbReference>
<dbReference type="PANTHER" id="PTHR12110:SF48">
    <property type="entry name" value="BLL3656 PROTEIN"/>
    <property type="match status" value="1"/>
</dbReference>